<dbReference type="EMBL" id="LR134510">
    <property type="protein sequence ID" value="VEJ08957.1"/>
    <property type="molecule type" value="Genomic_DNA"/>
</dbReference>
<evidence type="ECO:0000256" key="7">
    <source>
        <dbReference type="HAMAP-Rule" id="MF_00599"/>
    </source>
</evidence>
<keyword evidence="7" id="KW-0997">Cell inner membrane</keyword>
<evidence type="ECO:0000256" key="2">
    <source>
        <dbReference type="ARBA" id="ARBA00022618"/>
    </source>
</evidence>
<keyword evidence="9" id="KW-1185">Reference proteome</keyword>
<feature type="topological domain" description="Cytoplasmic" evidence="7">
    <location>
        <begin position="1"/>
        <end position="3"/>
    </location>
</feature>
<dbReference type="Gene3D" id="1.20.5.400">
    <property type="match status" value="1"/>
</dbReference>
<evidence type="ECO:0000313" key="8">
    <source>
        <dbReference type="EMBL" id="VEJ08957.1"/>
    </source>
</evidence>
<keyword evidence="1 7" id="KW-1003">Cell membrane</keyword>
<reference evidence="8 9" key="1">
    <citation type="submission" date="2018-12" db="EMBL/GenBank/DDBJ databases">
        <authorList>
            <consortium name="Pathogen Informatics"/>
        </authorList>
    </citation>
    <scope>NUCLEOTIDE SEQUENCE [LARGE SCALE GENOMIC DNA]</scope>
    <source>
        <strain evidence="8 9">NCTC12871</strain>
    </source>
</reference>
<evidence type="ECO:0000256" key="3">
    <source>
        <dbReference type="ARBA" id="ARBA00022692"/>
    </source>
</evidence>
<name>A0A448TSE7_9PAST</name>
<dbReference type="InterPro" id="IPR007060">
    <property type="entry name" value="FtsL/DivIC"/>
</dbReference>
<feature type="topological domain" description="Periplasmic" evidence="7">
    <location>
        <begin position="22"/>
        <end position="92"/>
    </location>
</feature>
<comment type="subunit">
    <text evidence="7">Part of a complex composed of FtsB, FtsL and FtsQ.</text>
</comment>
<dbReference type="NCBIfam" id="NF002058">
    <property type="entry name" value="PRK00888.1"/>
    <property type="match status" value="1"/>
</dbReference>
<keyword evidence="3 7" id="KW-0812">Transmembrane</keyword>
<dbReference type="KEGG" id="adp:NCTC12871_00381"/>
<dbReference type="HAMAP" id="MF_00599">
    <property type="entry name" value="FtsB"/>
    <property type="match status" value="1"/>
</dbReference>
<comment type="subcellular location">
    <subcellularLocation>
        <location evidence="7">Cell inner membrane</location>
        <topology evidence="7">Single-pass type II membrane protein</topology>
    </subcellularLocation>
    <text evidence="7">Localizes to the division septum.</text>
</comment>
<keyword evidence="2 7" id="KW-0132">Cell division</keyword>
<proteinExistence type="inferred from homology"/>
<organism evidence="8 9">
    <name type="scientific">Actinobacillus delphinicola</name>
    <dbReference type="NCBI Taxonomy" id="51161"/>
    <lineage>
        <taxon>Bacteria</taxon>
        <taxon>Pseudomonadati</taxon>
        <taxon>Pseudomonadota</taxon>
        <taxon>Gammaproteobacteria</taxon>
        <taxon>Pasteurellales</taxon>
        <taxon>Pasteurellaceae</taxon>
        <taxon>Actinobacillus</taxon>
    </lineage>
</organism>
<dbReference type="PANTHER" id="PTHR37485:SF1">
    <property type="entry name" value="CELL DIVISION PROTEIN FTSB"/>
    <property type="match status" value="1"/>
</dbReference>
<evidence type="ECO:0000256" key="6">
    <source>
        <dbReference type="ARBA" id="ARBA00023306"/>
    </source>
</evidence>
<gene>
    <name evidence="7 8" type="primary">ftsB</name>
    <name evidence="8" type="ORF">NCTC12871_00381</name>
</gene>
<evidence type="ECO:0000313" key="9">
    <source>
        <dbReference type="Proteomes" id="UP000279799"/>
    </source>
</evidence>
<comment type="function">
    <text evidence="7">Essential cell division protein. May link together the upstream cell division proteins, which are predominantly cytoplasmic, with the downstream cell division proteins, which are predominantly periplasmic.</text>
</comment>
<dbReference type="OrthoDB" id="7061211at2"/>
<dbReference type="PANTHER" id="PTHR37485">
    <property type="entry name" value="CELL DIVISION PROTEIN FTSB"/>
    <property type="match status" value="1"/>
</dbReference>
<comment type="similarity">
    <text evidence="7">Belongs to the FtsB family.</text>
</comment>
<dbReference type="Proteomes" id="UP000279799">
    <property type="component" value="Chromosome"/>
</dbReference>
<accession>A0A448TSE7</accession>
<dbReference type="GO" id="GO:0032153">
    <property type="term" value="C:cell division site"/>
    <property type="evidence" value="ECO:0007669"/>
    <property type="project" value="UniProtKB-UniRule"/>
</dbReference>
<dbReference type="AlphaFoldDB" id="A0A448TSE7"/>
<keyword evidence="4 7" id="KW-1133">Transmembrane helix</keyword>
<dbReference type="GO" id="GO:0005886">
    <property type="term" value="C:plasma membrane"/>
    <property type="evidence" value="ECO:0007669"/>
    <property type="project" value="UniProtKB-SubCell"/>
</dbReference>
<evidence type="ECO:0000256" key="4">
    <source>
        <dbReference type="ARBA" id="ARBA00022989"/>
    </source>
</evidence>
<evidence type="ECO:0000256" key="1">
    <source>
        <dbReference type="ARBA" id="ARBA00022475"/>
    </source>
</evidence>
<dbReference type="GO" id="GO:0030428">
    <property type="term" value="C:cell septum"/>
    <property type="evidence" value="ECO:0007669"/>
    <property type="project" value="TreeGrafter"/>
</dbReference>
<keyword evidence="5 7" id="KW-0472">Membrane</keyword>
<dbReference type="RefSeq" id="WP_126598475.1">
    <property type="nucleotide sequence ID" value="NZ_LR134510.1"/>
</dbReference>
<dbReference type="GO" id="GO:0043093">
    <property type="term" value="P:FtsZ-dependent cytokinesis"/>
    <property type="evidence" value="ECO:0007669"/>
    <property type="project" value="UniProtKB-UniRule"/>
</dbReference>
<keyword evidence="6 7" id="KW-0131">Cell cycle</keyword>
<dbReference type="InterPro" id="IPR023081">
    <property type="entry name" value="Cell_div_FtsB"/>
</dbReference>
<sequence length="92" mass="11071">MRVLIIILLGLLAYFQYEFWWGKNGFTDYRHYQQEVVQLKQENAKKTARNNQMFAQIRDLKEGTDAIEEQAREDYGMVKPDETFYRIVKDKS</sequence>
<dbReference type="Pfam" id="PF04977">
    <property type="entry name" value="DivIC"/>
    <property type="match status" value="1"/>
</dbReference>
<evidence type="ECO:0000256" key="5">
    <source>
        <dbReference type="ARBA" id="ARBA00023136"/>
    </source>
</evidence>
<protein>
    <recommendedName>
        <fullName evidence="7">Cell division protein FtsB</fullName>
    </recommendedName>
</protein>